<evidence type="ECO:0000313" key="2">
    <source>
        <dbReference type="Proteomes" id="UP000289703"/>
    </source>
</evidence>
<gene>
    <name evidence="1" type="ORF">EO244_15060</name>
</gene>
<dbReference type="RefSeq" id="WP_129255515.1">
    <property type="nucleotide sequence ID" value="NZ_SAXA01000018.1"/>
</dbReference>
<comment type="caution">
    <text evidence="1">The sequence shown here is derived from an EMBL/GenBank/DDBJ whole genome shotgun (WGS) entry which is preliminary data.</text>
</comment>
<evidence type="ECO:0000313" key="1">
    <source>
        <dbReference type="EMBL" id="RXQ88448.1"/>
    </source>
</evidence>
<name>A0A4Q1JIB8_9BACT</name>
<accession>A0A4Q1JIB8</accession>
<dbReference type="EMBL" id="SAXA01000018">
    <property type="protein sequence ID" value="RXQ88448.1"/>
    <property type="molecule type" value="Genomic_DNA"/>
</dbReference>
<reference evidence="1 2" key="1">
    <citation type="submission" date="2019-01" db="EMBL/GenBank/DDBJ databases">
        <title>Ancylomarina salipaludis sp. nov., isolated from a salt marsh.</title>
        <authorList>
            <person name="Yoon J.-H."/>
        </authorList>
    </citation>
    <scope>NUCLEOTIDE SEQUENCE [LARGE SCALE GENOMIC DNA]</scope>
    <source>
        <strain evidence="1 2">SHSM-M15</strain>
    </source>
</reference>
<dbReference type="OrthoDB" id="1115578at2"/>
<proteinExistence type="predicted"/>
<dbReference type="AlphaFoldDB" id="A0A4Q1JIB8"/>
<dbReference type="Proteomes" id="UP000289703">
    <property type="component" value="Unassembled WGS sequence"/>
</dbReference>
<organism evidence="1 2">
    <name type="scientific">Ancylomarina salipaludis</name>
    <dbReference type="NCBI Taxonomy" id="2501299"/>
    <lineage>
        <taxon>Bacteria</taxon>
        <taxon>Pseudomonadati</taxon>
        <taxon>Bacteroidota</taxon>
        <taxon>Bacteroidia</taxon>
        <taxon>Marinilabiliales</taxon>
        <taxon>Marinifilaceae</taxon>
        <taxon>Ancylomarina</taxon>
    </lineage>
</organism>
<protein>
    <submittedName>
        <fullName evidence="1">Uncharacterized protein</fullName>
    </submittedName>
</protein>
<sequence length="250" mass="28573">MSDQQDLLDLLQEIKAVPKQQIKQCDMPIGIYLQESENLHTRATADLAFLNTAGMTAELLDKLLPRIGALRTAQSNWEELNTVRQDAKENWKIEWPVFMAFREDLIDNMDFAFRNKEALIRKMNAIKEGDSQADAIQDMANLSVLGKANLELLEAINFDATLLDKAAADADRMSGLLAAVNGHMYVDDESKVIRDQAYTLLKQVVDEIRNYGRFVFRKNPDHVKSYSSKYNRDKFNAYKRKQAQEAHEDA</sequence>
<keyword evidence="2" id="KW-1185">Reference proteome</keyword>